<accession>A0ABT9CCE0</accession>
<dbReference type="Pfam" id="PF14317">
    <property type="entry name" value="YcxB"/>
    <property type="match status" value="1"/>
</dbReference>
<dbReference type="EMBL" id="JAUQTB010000003">
    <property type="protein sequence ID" value="MDO7906324.1"/>
    <property type="molecule type" value="Genomic_DNA"/>
</dbReference>
<dbReference type="RefSeq" id="WP_305023522.1">
    <property type="nucleotide sequence ID" value="NZ_JAUQTB010000003.1"/>
</dbReference>
<keyword evidence="1" id="KW-0812">Transmembrane</keyword>
<gene>
    <name evidence="3" type="ORF">Q5741_07820</name>
</gene>
<sequence length="172" mass="19574">MNEITLDTQLRAEDVQEYNLSYSLKSVYILTGIGFVVYFILMFVISNIKGRVNLPVILAVDIAISAALLFYSRSSISRKSKKAFASDPLIQLPSKYRIRDEGLDYENESGSGHVDWEQIYKAGETRNLLLVFISSNRTLILPKRSFQSDGDITAYRKLMKQHLEPGKVRFKG</sequence>
<keyword evidence="1" id="KW-1133">Transmembrane helix</keyword>
<evidence type="ECO:0000313" key="4">
    <source>
        <dbReference type="Proteomes" id="UP001240171"/>
    </source>
</evidence>
<name>A0ABT9CCE0_9BACL</name>
<feature type="transmembrane region" description="Helical" evidence="1">
    <location>
        <begin position="52"/>
        <end position="72"/>
    </location>
</feature>
<dbReference type="Proteomes" id="UP001240171">
    <property type="component" value="Unassembled WGS sequence"/>
</dbReference>
<organism evidence="3 4">
    <name type="scientific">Paenibacillus lacisoli</name>
    <dbReference type="NCBI Taxonomy" id="3064525"/>
    <lineage>
        <taxon>Bacteria</taxon>
        <taxon>Bacillati</taxon>
        <taxon>Bacillota</taxon>
        <taxon>Bacilli</taxon>
        <taxon>Bacillales</taxon>
        <taxon>Paenibacillaceae</taxon>
        <taxon>Paenibacillus</taxon>
    </lineage>
</organism>
<dbReference type="InterPro" id="IPR025588">
    <property type="entry name" value="YcxB-like_C"/>
</dbReference>
<feature type="transmembrane region" description="Helical" evidence="1">
    <location>
        <begin position="27"/>
        <end position="46"/>
    </location>
</feature>
<evidence type="ECO:0000313" key="3">
    <source>
        <dbReference type="EMBL" id="MDO7906324.1"/>
    </source>
</evidence>
<keyword evidence="4" id="KW-1185">Reference proteome</keyword>
<evidence type="ECO:0000259" key="2">
    <source>
        <dbReference type="Pfam" id="PF14317"/>
    </source>
</evidence>
<proteinExistence type="predicted"/>
<feature type="domain" description="YcxB-like C-terminal" evidence="2">
    <location>
        <begin position="99"/>
        <end position="159"/>
    </location>
</feature>
<evidence type="ECO:0000256" key="1">
    <source>
        <dbReference type="SAM" id="Phobius"/>
    </source>
</evidence>
<protein>
    <submittedName>
        <fullName evidence="3">YcxB family protein</fullName>
    </submittedName>
</protein>
<keyword evidence="1" id="KW-0472">Membrane</keyword>
<comment type="caution">
    <text evidence="3">The sequence shown here is derived from an EMBL/GenBank/DDBJ whole genome shotgun (WGS) entry which is preliminary data.</text>
</comment>
<reference evidence="3 4" key="1">
    <citation type="submission" date="2023-07" db="EMBL/GenBank/DDBJ databases">
        <title>Paenibacillus sp. JX-17 nov. isolated from soil.</title>
        <authorList>
            <person name="Wan Y."/>
            <person name="Liu B."/>
        </authorList>
    </citation>
    <scope>NUCLEOTIDE SEQUENCE [LARGE SCALE GENOMIC DNA]</scope>
    <source>
        <strain evidence="3 4">JX-17</strain>
    </source>
</reference>